<dbReference type="AlphaFoldDB" id="A0A2Y9BHH9"/>
<dbReference type="SUPFAM" id="SSF158560">
    <property type="entry name" value="BH3980-like"/>
    <property type="match status" value="1"/>
</dbReference>
<name>A0A2Y9BHH9_9FIRM</name>
<comment type="caution">
    <text evidence="2">The sequence shown here is derived from an EMBL/GenBank/DDBJ whole genome shotgun (WGS) entry which is preliminary data.</text>
</comment>
<feature type="transmembrane region" description="Helical" evidence="1">
    <location>
        <begin position="193"/>
        <end position="213"/>
    </location>
</feature>
<reference evidence="2 3" key="1">
    <citation type="submission" date="2018-05" db="EMBL/GenBank/DDBJ databases">
        <title>The Hungate 1000. A catalogue of reference genomes from the rumen microbiome.</title>
        <authorList>
            <person name="Kelly W."/>
        </authorList>
    </citation>
    <scope>NUCLEOTIDE SEQUENCE [LARGE SCALE GENOMIC DNA]</scope>
    <source>
        <strain evidence="2 3">NLAE-zl-C242</strain>
    </source>
</reference>
<keyword evidence="1" id="KW-1133">Transmembrane helix</keyword>
<dbReference type="RefSeq" id="WP_109732245.1">
    <property type="nucleotide sequence ID" value="NZ_BAAACK010000029.1"/>
</dbReference>
<proteinExistence type="predicted"/>
<accession>A0A2Y9BHH9</accession>
<dbReference type="Proteomes" id="UP000245845">
    <property type="component" value="Unassembled WGS sequence"/>
</dbReference>
<evidence type="ECO:0000313" key="2">
    <source>
        <dbReference type="EMBL" id="PWJ27880.1"/>
    </source>
</evidence>
<evidence type="ECO:0000313" key="3">
    <source>
        <dbReference type="Proteomes" id="UP000245845"/>
    </source>
</evidence>
<feature type="transmembrane region" description="Helical" evidence="1">
    <location>
        <begin position="132"/>
        <end position="150"/>
    </location>
</feature>
<feature type="transmembrane region" description="Helical" evidence="1">
    <location>
        <begin position="104"/>
        <end position="126"/>
    </location>
</feature>
<dbReference type="EMBL" id="QGDL01000010">
    <property type="protein sequence ID" value="PWJ27880.1"/>
    <property type="molecule type" value="Genomic_DNA"/>
</dbReference>
<feature type="transmembrane region" description="Helical" evidence="1">
    <location>
        <begin position="162"/>
        <end position="181"/>
    </location>
</feature>
<evidence type="ECO:0000256" key="1">
    <source>
        <dbReference type="SAM" id="Phobius"/>
    </source>
</evidence>
<gene>
    <name evidence="2" type="ORF">A8806_11054</name>
</gene>
<dbReference type="Gene3D" id="1.10.1900.10">
    <property type="entry name" value="c-terminal domain of poly(a) binding protein"/>
    <property type="match status" value="1"/>
</dbReference>
<sequence>MMLFTNQLHKLELENKDSFQSVQNGDSRREIVNMMKYLSASSLSLYQIQIIRKDLIGMAIEGERKGLPLKEVLGSEPKEFCDKIIQNSGEYAGWEHFMNLLLEYLQMATLFYFIRFIFISSAPASFGLDYSFMIWLVVWCVGGVVLPDYIGRKFSISKKPYGRYLGWVCRLLALLSFIWLSSSPLARQFLFRANGWLILVVMLLMLAAATAAMNRHWARCAQRFPQ</sequence>
<keyword evidence="3" id="KW-1185">Reference proteome</keyword>
<protein>
    <submittedName>
        <fullName evidence="2">Uncharacterized protein</fullName>
    </submittedName>
</protein>
<dbReference type="OrthoDB" id="2066129at2"/>
<keyword evidence="1" id="KW-0812">Transmembrane</keyword>
<keyword evidence="1" id="KW-0472">Membrane</keyword>
<organism evidence="2 3">
    <name type="scientific">Faecalicatena orotica</name>
    <dbReference type="NCBI Taxonomy" id="1544"/>
    <lineage>
        <taxon>Bacteria</taxon>
        <taxon>Bacillati</taxon>
        <taxon>Bacillota</taxon>
        <taxon>Clostridia</taxon>
        <taxon>Lachnospirales</taxon>
        <taxon>Lachnospiraceae</taxon>
        <taxon>Faecalicatena</taxon>
    </lineage>
</organism>